<gene>
    <name evidence="6" type="ORF">SAMN04487966_10878</name>
</gene>
<reference evidence="6 7" key="1">
    <citation type="submission" date="2016-10" db="EMBL/GenBank/DDBJ databases">
        <authorList>
            <person name="de Groot N.N."/>
        </authorList>
    </citation>
    <scope>NUCLEOTIDE SEQUENCE [LARGE SCALE GENOMIC DNA]</scope>
    <source>
        <strain evidence="6 7">CGMCC 1.7054</strain>
    </source>
</reference>
<dbReference type="GO" id="GO:0016757">
    <property type="term" value="F:glycosyltransferase activity"/>
    <property type="evidence" value="ECO:0007669"/>
    <property type="project" value="UniProtKB-KW"/>
</dbReference>
<keyword evidence="4 6" id="KW-0808">Transferase</keyword>
<evidence type="ECO:0000256" key="1">
    <source>
        <dbReference type="ARBA" id="ARBA00004776"/>
    </source>
</evidence>
<comment type="pathway">
    <text evidence="1">Cell wall biogenesis; cell wall polysaccharide biosynthesis.</text>
</comment>
<evidence type="ECO:0000256" key="3">
    <source>
        <dbReference type="ARBA" id="ARBA00022676"/>
    </source>
</evidence>
<dbReference type="PANTHER" id="PTHR43179:SF12">
    <property type="entry name" value="GALACTOFURANOSYLTRANSFERASE GLFT2"/>
    <property type="match status" value="1"/>
</dbReference>
<sequence length="317" mass="34365">MDTRGRSSTMEGTVFCVPSVTAVIPFYGDPGDTLRLIAQLRTDPPPCLAEIIVVDDASPVPFPSLPVEGDPGLAVTVARRPENGGFGSAVNTGLDQVHTPLALVLNSDVEITGQDIEALVAGAQPWQPAVVSPQVVNEDGTPQWSGRHFPTILHQTVEWLTPLARFRHLPQLHEAVGHDVVAAASDHPVAVDWVMGAVMLLPLDQVQEVGGFDEDFHMNSEEVDLQRRLRELGVPSVVIPQIRVVHAGGGSSDPARRRRWLVDSRAHYARKWGHPRVLKGSLLAATGVNFAVNTVRQLRGTDVDARAVLRQELGLLR</sequence>
<dbReference type="EMBL" id="FPCG01000008">
    <property type="protein sequence ID" value="SFV23752.1"/>
    <property type="molecule type" value="Genomic_DNA"/>
</dbReference>
<keyword evidence="7" id="KW-1185">Reference proteome</keyword>
<dbReference type="PANTHER" id="PTHR43179">
    <property type="entry name" value="RHAMNOSYLTRANSFERASE WBBL"/>
    <property type="match status" value="1"/>
</dbReference>
<dbReference type="Gene3D" id="3.90.550.10">
    <property type="entry name" value="Spore Coat Polysaccharide Biosynthesis Protein SpsA, Chain A"/>
    <property type="match status" value="1"/>
</dbReference>
<name>A0A1I7MPB0_9MICC</name>
<feature type="domain" description="Glycosyltransferase 2-like" evidence="5">
    <location>
        <begin position="22"/>
        <end position="157"/>
    </location>
</feature>
<accession>A0A1I7MPB0</accession>
<organism evidence="6 7">
    <name type="scientific">Micrococcus terreus</name>
    <dbReference type="NCBI Taxonomy" id="574650"/>
    <lineage>
        <taxon>Bacteria</taxon>
        <taxon>Bacillati</taxon>
        <taxon>Actinomycetota</taxon>
        <taxon>Actinomycetes</taxon>
        <taxon>Micrococcales</taxon>
        <taxon>Micrococcaceae</taxon>
        <taxon>Micrococcus</taxon>
    </lineage>
</organism>
<protein>
    <submittedName>
        <fullName evidence="6">N-acetylglucosaminyl-diphospho-decaprenol L-rhamnosyltransferase</fullName>
    </submittedName>
</protein>
<evidence type="ECO:0000313" key="7">
    <source>
        <dbReference type="Proteomes" id="UP000198881"/>
    </source>
</evidence>
<evidence type="ECO:0000256" key="2">
    <source>
        <dbReference type="ARBA" id="ARBA00006739"/>
    </source>
</evidence>
<dbReference type="STRING" id="574650.SAMN04487966_10878"/>
<dbReference type="SUPFAM" id="SSF53448">
    <property type="entry name" value="Nucleotide-diphospho-sugar transferases"/>
    <property type="match status" value="1"/>
</dbReference>
<comment type="similarity">
    <text evidence="2">Belongs to the glycosyltransferase 2 family.</text>
</comment>
<dbReference type="Pfam" id="PF00535">
    <property type="entry name" value="Glycos_transf_2"/>
    <property type="match status" value="1"/>
</dbReference>
<dbReference type="InterPro" id="IPR001173">
    <property type="entry name" value="Glyco_trans_2-like"/>
</dbReference>
<proteinExistence type="inferred from homology"/>
<dbReference type="AlphaFoldDB" id="A0A1I7MPB0"/>
<keyword evidence="3" id="KW-0328">Glycosyltransferase</keyword>
<evidence type="ECO:0000259" key="5">
    <source>
        <dbReference type="Pfam" id="PF00535"/>
    </source>
</evidence>
<evidence type="ECO:0000256" key="4">
    <source>
        <dbReference type="ARBA" id="ARBA00022679"/>
    </source>
</evidence>
<dbReference type="Proteomes" id="UP000198881">
    <property type="component" value="Unassembled WGS sequence"/>
</dbReference>
<evidence type="ECO:0000313" key="6">
    <source>
        <dbReference type="EMBL" id="SFV23752.1"/>
    </source>
</evidence>
<dbReference type="InterPro" id="IPR029044">
    <property type="entry name" value="Nucleotide-diphossugar_trans"/>
</dbReference>